<evidence type="ECO:0000313" key="2">
    <source>
        <dbReference type="EMBL" id="KAF1974008.1"/>
    </source>
</evidence>
<sequence>MNRSPGVIDSSNSCANDHRSSSSPAKPDTRTSTLDAAVAFTFKAADDLARDGVLDLLNIDFDNPDKAADKLLTDLQHSARKILCDTMITQRRHLSADESLTPADIQKSHPNMVFDAYIVLLSACKEVECIKMPPDWFSYFLPAKEVFPLIRTKHTEKRKSVLDKRMCWVKNLQGEERSLQME</sequence>
<keyword evidence="3" id="KW-1185">Reference proteome</keyword>
<dbReference type="Proteomes" id="UP000800036">
    <property type="component" value="Unassembled WGS sequence"/>
</dbReference>
<name>A0A6A5VB20_9PLEO</name>
<feature type="region of interest" description="Disordered" evidence="1">
    <location>
        <begin position="1"/>
        <end position="30"/>
    </location>
</feature>
<dbReference type="EMBL" id="ML976677">
    <property type="protein sequence ID" value="KAF1974008.1"/>
    <property type="molecule type" value="Genomic_DNA"/>
</dbReference>
<dbReference type="OrthoDB" id="3783329at2759"/>
<gene>
    <name evidence="2" type="ORF">BU23DRAFT_567800</name>
</gene>
<feature type="compositionally biased region" description="Polar residues" evidence="1">
    <location>
        <begin position="1"/>
        <end position="15"/>
    </location>
</feature>
<evidence type="ECO:0000256" key="1">
    <source>
        <dbReference type="SAM" id="MobiDB-lite"/>
    </source>
</evidence>
<protein>
    <submittedName>
        <fullName evidence="2">Uncharacterized protein</fullName>
    </submittedName>
</protein>
<proteinExistence type="predicted"/>
<organism evidence="2 3">
    <name type="scientific">Bimuria novae-zelandiae CBS 107.79</name>
    <dbReference type="NCBI Taxonomy" id="1447943"/>
    <lineage>
        <taxon>Eukaryota</taxon>
        <taxon>Fungi</taxon>
        <taxon>Dikarya</taxon>
        <taxon>Ascomycota</taxon>
        <taxon>Pezizomycotina</taxon>
        <taxon>Dothideomycetes</taxon>
        <taxon>Pleosporomycetidae</taxon>
        <taxon>Pleosporales</taxon>
        <taxon>Massarineae</taxon>
        <taxon>Didymosphaeriaceae</taxon>
        <taxon>Bimuria</taxon>
    </lineage>
</organism>
<reference evidence="2" key="1">
    <citation type="journal article" date="2020" name="Stud. Mycol.">
        <title>101 Dothideomycetes genomes: a test case for predicting lifestyles and emergence of pathogens.</title>
        <authorList>
            <person name="Haridas S."/>
            <person name="Albert R."/>
            <person name="Binder M."/>
            <person name="Bloem J."/>
            <person name="Labutti K."/>
            <person name="Salamov A."/>
            <person name="Andreopoulos B."/>
            <person name="Baker S."/>
            <person name="Barry K."/>
            <person name="Bills G."/>
            <person name="Bluhm B."/>
            <person name="Cannon C."/>
            <person name="Castanera R."/>
            <person name="Culley D."/>
            <person name="Daum C."/>
            <person name="Ezra D."/>
            <person name="Gonzalez J."/>
            <person name="Henrissat B."/>
            <person name="Kuo A."/>
            <person name="Liang C."/>
            <person name="Lipzen A."/>
            <person name="Lutzoni F."/>
            <person name="Magnuson J."/>
            <person name="Mondo S."/>
            <person name="Nolan M."/>
            <person name="Ohm R."/>
            <person name="Pangilinan J."/>
            <person name="Park H.-J."/>
            <person name="Ramirez L."/>
            <person name="Alfaro M."/>
            <person name="Sun H."/>
            <person name="Tritt A."/>
            <person name="Yoshinaga Y."/>
            <person name="Zwiers L.-H."/>
            <person name="Turgeon B."/>
            <person name="Goodwin S."/>
            <person name="Spatafora J."/>
            <person name="Crous P."/>
            <person name="Grigoriev I."/>
        </authorList>
    </citation>
    <scope>NUCLEOTIDE SEQUENCE</scope>
    <source>
        <strain evidence="2">CBS 107.79</strain>
    </source>
</reference>
<dbReference type="AlphaFoldDB" id="A0A6A5VB20"/>
<accession>A0A6A5VB20</accession>
<evidence type="ECO:0000313" key="3">
    <source>
        <dbReference type="Proteomes" id="UP000800036"/>
    </source>
</evidence>